<dbReference type="InterPro" id="IPR009079">
    <property type="entry name" value="4_helix_cytokine-like_core"/>
</dbReference>
<dbReference type="GO" id="GO:0006955">
    <property type="term" value="P:immune response"/>
    <property type="evidence" value="ECO:0007669"/>
    <property type="project" value="InterPro"/>
</dbReference>
<dbReference type="Proteomes" id="UP000261500">
    <property type="component" value="Unplaced"/>
</dbReference>
<evidence type="ECO:0000256" key="4">
    <source>
        <dbReference type="ARBA" id="ARBA00022525"/>
    </source>
</evidence>
<evidence type="ECO:0000256" key="5">
    <source>
        <dbReference type="ARBA" id="ARBA00022729"/>
    </source>
</evidence>
<evidence type="ECO:0000313" key="9">
    <source>
        <dbReference type="Ensembl" id="ENSPLAP00000010254.1"/>
    </source>
</evidence>
<proteinExistence type="inferred from homology"/>
<keyword evidence="6" id="KW-1015">Disulfide bond</keyword>
<dbReference type="SUPFAM" id="SSF47266">
    <property type="entry name" value="4-helical cytokines"/>
    <property type="match status" value="1"/>
</dbReference>
<dbReference type="GO" id="GO:0005126">
    <property type="term" value="F:cytokine receptor binding"/>
    <property type="evidence" value="ECO:0007669"/>
    <property type="project" value="InterPro"/>
</dbReference>
<evidence type="ECO:0000313" key="10">
    <source>
        <dbReference type="Proteomes" id="UP000261500"/>
    </source>
</evidence>
<evidence type="ECO:0000256" key="3">
    <source>
        <dbReference type="ARBA" id="ARBA00022514"/>
    </source>
</evidence>
<dbReference type="GeneTree" id="ENSGT01120000273710"/>
<dbReference type="STRING" id="48699.ENSPLAP00000010254"/>
<reference evidence="9" key="1">
    <citation type="submission" date="2025-08" db="UniProtKB">
        <authorList>
            <consortium name="Ensembl"/>
        </authorList>
    </citation>
    <scope>IDENTIFICATION</scope>
</reference>
<dbReference type="Ensembl" id="ENSPLAT00000017274.1">
    <property type="protein sequence ID" value="ENSPLAP00000010254.1"/>
    <property type="gene ID" value="ENSPLAG00000013113.1"/>
</dbReference>
<name>A0A3B3UC72_9TELE</name>
<sequence length="114" mass="12963">MEEKPSCSWLRAAFLSLLSLVLFQQKCPTAALSCFADELSVLCEEMKVSSLNCTEPKLSQSLRKLAKKFKKSESDCRPCELYLEKSPKDFLIVLLNVLQWINSKNCRGNAIWTV</sequence>
<keyword evidence="10" id="KW-1185">Reference proteome</keyword>
<dbReference type="GO" id="GO:0005125">
    <property type="term" value="F:cytokine activity"/>
    <property type="evidence" value="ECO:0007669"/>
    <property type="project" value="UniProtKB-KW"/>
</dbReference>
<reference evidence="9" key="2">
    <citation type="submission" date="2025-09" db="UniProtKB">
        <authorList>
            <consortium name="Ensembl"/>
        </authorList>
    </citation>
    <scope>IDENTIFICATION</scope>
</reference>
<dbReference type="Gene3D" id="1.20.1250.70">
    <property type="entry name" value="Interleukin-15/Interleukin-21"/>
    <property type="match status" value="1"/>
</dbReference>
<feature type="chain" id="PRO_5017198566" description="Interleukin" evidence="8">
    <location>
        <begin position="32"/>
        <end position="114"/>
    </location>
</feature>
<evidence type="ECO:0000256" key="6">
    <source>
        <dbReference type="ARBA" id="ARBA00023157"/>
    </source>
</evidence>
<comment type="subcellular location">
    <subcellularLocation>
        <location evidence="1">Secreted</location>
    </subcellularLocation>
</comment>
<evidence type="ECO:0000256" key="2">
    <source>
        <dbReference type="ARBA" id="ARBA00006050"/>
    </source>
</evidence>
<dbReference type="Pfam" id="PF02372">
    <property type="entry name" value="IL15"/>
    <property type="match status" value="1"/>
</dbReference>
<dbReference type="AlphaFoldDB" id="A0A3B3UC72"/>
<evidence type="ECO:0000256" key="1">
    <source>
        <dbReference type="ARBA" id="ARBA00004613"/>
    </source>
</evidence>
<evidence type="ECO:0000256" key="8">
    <source>
        <dbReference type="SAM" id="SignalP"/>
    </source>
</evidence>
<keyword evidence="3 7" id="KW-0202">Cytokine</keyword>
<feature type="signal peptide" evidence="8">
    <location>
        <begin position="1"/>
        <end position="31"/>
    </location>
</feature>
<organism evidence="9 10">
    <name type="scientific">Poecilia latipinna</name>
    <name type="common">sailfin molly</name>
    <dbReference type="NCBI Taxonomy" id="48699"/>
    <lineage>
        <taxon>Eukaryota</taxon>
        <taxon>Metazoa</taxon>
        <taxon>Chordata</taxon>
        <taxon>Craniata</taxon>
        <taxon>Vertebrata</taxon>
        <taxon>Euteleostomi</taxon>
        <taxon>Actinopterygii</taxon>
        <taxon>Neopterygii</taxon>
        <taxon>Teleostei</taxon>
        <taxon>Neoteleostei</taxon>
        <taxon>Acanthomorphata</taxon>
        <taxon>Ovalentaria</taxon>
        <taxon>Atherinomorphae</taxon>
        <taxon>Cyprinodontiformes</taxon>
        <taxon>Poeciliidae</taxon>
        <taxon>Poeciliinae</taxon>
        <taxon>Poecilia</taxon>
    </lineage>
</organism>
<dbReference type="GO" id="GO:0005615">
    <property type="term" value="C:extracellular space"/>
    <property type="evidence" value="ECO:0007669"/>
    <property type="project" value="UniProtKB-KW"/>
</dbReference>
<keyword evidence="5 8" id="KW-0732">Signal</keyword>
<keyword evidence="4" id="KW-0964">Secreted</keyword>
<evidence type="ECO:0000256" key="7">
    <source>
        <dbReference type="RuleBase" id="RU003453"/>
    </source>
</evidence>
<accession>A0A3B3UC72</accession>
<dbReference type="InterPro" id="IPR003443">
    <property type="entry name" value="IL-15/IL-21_fam"/>
</dbReference>
<comment type="similarity">
    <text evidence="2 7">Belongs to the IL-15/IL-21 family.</text>
</comment>
<protein>
    <recommendedName>
        <fullName evidence="7">Interleukin</fullName>
    </recommendedName>
</protein>